<reference evidence="1" key="1">
    <citation type="submission" date="2022-06" db="EMBL/GenBank/DDBJ databases">
        <title>Phylogenomic reconstructions and comparative analyses of Kickxellomycotina fungi.</title>
        <authorList>
            <person name="Reynolds N.K."/>
            <person name="Stajich J.E."/>
            <person name="Barry K."/>
            <person name="Grigoriev I.V."/>
            <person name="Crous P."/>
            <person name="Smith M.E."/>
        </authorList>
    </citation>
    <scope>NUCLEOTIDE SEQUENCE</scope>
    <source>
        <strain evidence="1">RSA 2271</strain>
    </source>
</reference>
<protein>
    <submittedName>
        <fullName evidence="1">ATP-dependent RNA helicase</fullName>
        <ecNumber evidence="1">3.6.4.13</ecNumber>
    </submittedName>
</protein>
<organism evidence="1 2">
    <name type="scientific">Spiromyces aspiralis</name>
    <dbReference type="NCBI Taxonomy" id="68401"/>
    <lineage>
        <taxon>Eukaryota</taxon>
        <taxon>Fungi</taxon>
        <taxon>Fungi incertae sedis</taxon>
        <taxon>Zoopagomycota</taxon>
        <taxon>Kickxellomycotina</taxon>
        <taxon>Kickxellomycetes</taxon>
        <taxon>Kickxellales</taxon>
        <taxon>Kickxellaceae</taxon>
        <taxon>Spiromyces</taxon>
    </lineage>
</organism>
<keyword evidence="2" id="KW-1185">Reference proteome</keyword>
<proteinExistence type="predicted"/>
<name>A0ACC1HJA3_9FUNG</name>
<dbReference type="Proteomes" id="UP001145114">
    <property type="component" value="Unassembled WGS sequence"/>
</dbReference>
<comment type="caution">
    <text evidence="1">The sequence shown here is derived from an EMBL/GenBank/DDBJ whole genome shotgun (WGS) entry which is preliminary data.</text>
</comment>
<keyword evidence="1" id="KW-0067">ATP-binding</keyword>
<feature type="non-terminal residue" evidence="1">
    <location>
        <position position="1"/>
    </location>
</feature>
<gene>
    <name evidence="1" type="primary">prh1</name>
    <name evidence="1" type="ORF">EV182_003411</name>
</gene>
<accession>A0ACC1HJA3</accession>
<evidence type="ECO:0000313" key="2">
    <source>
        <dbReference type="Proteomes" id="UP001145114"/>
    </source>
</evidence>
<keyword evidence="1" id="KW-0378">Hydrolase</keyword>
<dbReference type="EC" id="3.6.4.13" evidence="1"/>
<keyword evidence="1" id="KW-0547">Nucleotide-binding</keyword>
<sequence>IPQFLLEEGFVRAGADAIAVTQPRRVAAISIAKRVAEEVGTPLGGRVGYSVRFDNVSSEHTQIKYLTDGMLLREVLSDPLLLRYRVVVLDEAHERTLRTDILMGMLKKIQKARATAAAEQQRRGNGGREYEGEDRIEELKLVVMSATLDAERFAEYFDGAPVLYVAGRQYKVTMYNTVEPQPDYLDAAHITTMQIHVENPVDSGDILVFLAGQEDIENLERLLHESNTHLPEGMGRVQPCPIFAALPTAQQAKVFQPAPAGTRKVVLATNIAETSVTIPGIRYVVDTGVHKVRGYDARIGVESLQVQPVSKSSARQRAGRAGREGPGECYRLYTEESFGELEDDDVPEIKRCHLPMVVVQMKAAGINDVLGFDYMDPPSKVSLRNALLELYALNALDDKGELTDLGRWMAEFPLEPSYSKVIYESQRQGCTKEAIDIVALLSVDSLSYVPVDKREESAAAQKKFMSADGDHLTYLNMLRAYLESDGDREWSRSHFINIRNMQYVLNVRRQLIGLCRRLGMDVEMSCGSETDAVLRCFLSGFFHHCALLQPDGTYRTLNGSQITHIHPSSSLFGRKVPAIFYDQLVFTNRLHARGVSAVDPSWIATAAPKLYG</sequence>
<dbReference type="EMBL" id="JAMZIH010006023">
    <property type="protein sequence ID" value="KAJ1674374.1"/>
    <property type="molecule type" value="Genomic_DNA"/>
</dbReference>
<evidence type="ECO:0000313" key="1">
    <source>
        <dbReference type="EMBL" id="KAJ1674374.1"/>
    </source>
</evidence>
<feature type="non-terminal residue" evidence="1">
    <location>
        <position position="612"/>
    </location>
</feature>
<keyword evidence="1" id="KW-0347">Helicase</keyword>